<dbReference type="EMBL" id="NRSG01000364">
    <property type="protein sequence ID" value="MBK1661753.1"/>
    <property type="molecule type" value="Genomic_DNA"/>
</dbReference>
<name>A0ABS1D4Y5_9PROT</name>
<dbReference type="Proteomes" id="UP000697995">
    <property type="component" value="Unassembled WGS sequence"/>
</dbReference>
<keyword evidence="3" id="KW-1185">Reference proteome</keyword>
<feature type="compositionally biased region" description="Low complexity" evidence="1">
    <location>
        <begin position="37"/>
        <end position="56"/>
    </location>
</feature>
<reference evidence="2 3" key="1">
    <citation type="journal article" date="2020" name="Microorganisms">
        <title>Osmotic Adaptation and Compatible Solute Biosynthesis of Phototrophic Bacteria as Revealed from Genome Analyses.</title>
        <authorList>
            <person name="Imhoff J.F."/>
            <person name="Rahn T."/>
            <person name="Kunzel S."/>
            <person name="Keller A."/>
            <person name="Neulinger S.C."/>
        </authorList>
    </citation>
    <scope>NUCLEOTIDE SEQUENCE [LARGE SCALE GENOMIC DNA]</scope>
    <source>
        <strain evidence="2 3">DSM 15382</strain>
    </source>
</reference>
<accession>A0ABS1D4Y5</accession>
<sequence length="584" mass="59487">MSVIRMPGARSAPNSDPARSAPTTDPARSAADRGDARSAPIAADARGAADARIPPDLAQGGPVAGMLLGRGAGLLLGWHTGRLPRRGRIAPPGQAPGAYRLTAWPRAEGGCWFLAALQVPGGLAPGAGVLEMLAGDLPPRRLTAWAADTLDPAGLAQALAARATSHAGAIALFLADLAAAAAPAAAAPLRAVLEAFCAAAAEEDGATEVLGAAPGLLLLQGWGDEAALEGLEALLPAASRRLPAQALRFDRPDIGAPATGLVQLVESPGDIRLEDLVFVAGTRLRRRRLVDRPLRLDPAATGAALRDLQPRLAGAEAALALLRRAARPAYAGQDTLATLEGPVAAAIDLCLPLPGAGLWLSGWLLDPARRLAGLAVQAPGGFAADLPPRWVRVERPDVAQGFAADPRFAGLDGVRHGFAAFLPGDAPAGREGWHLALETARKPDGPVAAALSGFLADPPSGAEALMIVCGPDWQGAPLARLDAGLRFYGLRAGIALAEAEPELPEAWEIGARLCDAAHLVPLTAAGPWGAPGWRDALLAALPPGAGVAAPCLLQEDGAIRSLGFVAGDAAAPLRWRQAGLPEAA</sequence>
<comment type="caution">
    <text evidence="2">The sequence shown here is derived from an EMBL/GenBank/DDBJ whole genome shotgun (WGS) entry which is preliminary data.</text>
</comment>
<gene>
    <name evidence="2" type="ORF">CKO45_26495</name>
</gene>
<protein>
    <submittedName>
        <fullName evidence="2">Uncharacterized protein</fullName>
    </submittedName>
</protein>
<proteinExistence type="predicted"/>
<organism evidence="2 3">
    <name type="scientific">Paracraurococcus ruber</name>
    <dbReference type="NCBI Taxonomy" id="77675"/>
    <lineage>
        <taxon>Bacteria</taxon>
        <taxon>Pseudomonadati</taxon>
        <taxon>Pseudomonadota</taxon>
        <taxon>Alphaproteobacteria</taxon>
        <taxon>Acetobacterales</taxon>
        <taxon>Roseomonadaceae</taxon>
        <taxon>Paracraurococcus</taxon>
    </lineage>
</organism>
<evidence type="ECO:0000313" key="2">
    <source>
        <dbReference type="EMBL" id="MBK1661753.1"/>
    </source>
</evidence>
<feature type="region of interest" description="Disordered" evidence="1">
    <location>
        <begin position="1"/>
        <end position="56"/>
    </location>
</feature>
<evidence type="ECO:0000256" key="1">
    <source>
        <dbReference type="SAM" id="MobiDB-lite"/>
    </source>
</evidence>
<feature type="non-terminal residue" evidence="2">
    <location>
        <position position="584"/>
    </location>
</feature>
<evidence type="ECO:0000313" key="3">
    <source>
        <dbReference type="Proteomes" id="UP000697995"/>
    </source>
</evidence>
<dbReference type="RefSeq" id="WP_200306431.1">
    <property type="nucleotide sequence ID" value="NZ_NRSG01000364.1"/>
</dbReference>